<dbReference type="InterPro" id="IPR021255">
    <property type="entry name" value="DUF2807"/>
</dbReference>
<feature type="signal peptide" evidence="1">
    <location>
        <begin position="1"/>
        <end position="21"/>
    </location>
</feature>
<evidence type="ECO:0000259" key="2">
    <source>
        <dbReference type="Pfam" id="PF10988"/>
    </source>
</evidence>
<dbReference type="EMBL" id="JBHLYW010000022">
    <property type="protein sequence ID" value="MFC0079252.1"/>
    <property type="molecule type" value="Genomic_DNA"/>
</dbReference>
<sequence length="246" mass="25926">MKKITQLLVFAVFLATYTAGAQWSDSTNAKIKGNGNVVTQTRNTGDYDEIKVGGPFNVNLVAGKEGNITLKGEENLLSAIKVEIVDNALKIYVQHGTHIRTSEGKAIEVTIPFEKISEVSLAGSGNIQTKDKIKSDNFLAKLAGSGNFKLDVEAVNFVVNVSGSGDVVLKGKAETFTTKISGSGNVNANELKSKNVEANVSGSGNSRINCEESLIAKVSGSGNIKYTGNPEKRDVKVSGSGSISKV</sequence>
<dbReference type="Gene3D" id="2.160.20.120">
    <property type="match status" value="1"/>
</dbReference>
<name>A0ABV6BUZ6_9FLAO</name>
<proteinExistence type="predicted"/>
<organism evidence="3 4">
    <name type="scientific">Flavobacterium procerum</name>
    <dbReference type="NCBI Taxonomy" id="1455569"/>
    <lineage>
        <taxon>Bacteria</taxon>
        <taxon>Pseudomonadati</taxon>
        <taxon>Bacteroidota</taxon>
        <taxon>Flavobacteriia</taxon>
        <taxon>Flavobacteriales</taxon>
        <taxon>Flavobacteriaceae</taxon>
        <taxon>Flavobacterium</taxon>
    </lineage>
</organism>
<dbReference type="Pfam" id="PF10988">
    <property type="entry name" value="DUF2807"/>
    <property type="match status" value="1"/>
</dbReference>
<dbReference type="PANTHER" id="PTHR39200">
    <property type="entry name" value="HYPOTHETICAL EXPORTED PROTEIN"/>
    <property type="match status" value="1"/>
</dbReference>
<evidence type="ECO:0000313" key="4">
    <source>
        <dbReference type="Proteomes" id="UP001589734"/>
    </source>
</evidence>
<keyword evidence="4" id="KW-1185">Reference proteome</keyword>
<dbReference type="PANTHER" id="PTHR39200:SF1">
    <property type="entry name" value="AUTO-TRANSPORTER ADHESIN HEAD GIN DOMAIN-CONTAINING PROTEIN-RELATED"/>
    <property type="match status" value="1"/>
</dbReference>
<protein>
    <submittedName>
        <fullName evidence="3">Head GIN domain-containing protein</fullName>
    </submittedName>
</protein>
<reference evidence="3 4" key="1">
    <citation type="submission" date="2024-09" db="EMBL/GenBank/DDBJ databases">
        <authorList>
            <person name="Sun Q."/>
            <person name="Mori K."/>
        </authorList>
    </citation>
    <scope>NUCLEOTIDE SEQUENCE [LARGE SCALE GENOMIC DNA]</scope>
    <source>
        <strain evidence="3 4">CGMCC 1.12926</strain>
    </source>
</reference>
<comment type="caution">
    <text evidence="3">The sequence shown here is derived from an EMBL/GenBank/DDBJ whole genome shotgun (WGS) entry which is preliminary data.</text>
</comment>
<accession>A0ABV6BUZ6</accession>
<keyword evidence="1" id="KW-0732">Signal</keyword>
<feature type="chain" id="PRO_5045179603" evidence="1">
    <location>
        <begin position="22"/>
        <end position="246"/>
    </location>
</feature>
<feature type="domain" description="Putative auto-transporter adhesin head GIN" evidence="2">
    <location>
        <begin position="46"/>
        <end position="230"/>
    </location>
</feature>
<dbReference type="RefSeq" id="WP_379686786.1">
    <property type="nucleotide sequence ID" value="NZ_JBHLYW010000022.1"/>
</dbReference>
<dbReference type="Proteomes" id="UP001589734">
    <property type="component" value="Unassembled WGS sequence"/>
</dbReference>
<evidence type="ECO:0000256" key="1">
    <source>
        <dbReference type="SAM" id="SignalP"/>
    </source>
</evidence>
<gene>
    <name evidence="3" type="ORF">ACFFLS_19550</name>
</gene>
<evidence type="ECO:0000313" key="3">
    <source>
        <dbReference type="EMBL" id="MFC0079252.1"/>
    </source>
</evidence>